<reference evidence="1 2" key="1">
    <citation type="submission" date="2023-09" db="EMBL/GenBank/DDBJ databases">
        <title>Genomes of two closely related lineages of the louse Polyplax serrata with different host specificities.</title>
        <authorList>
            <person name="Martinu J."/>
            <person name="Tarabai H."/>
            <person name="Stefka J."/>
            <person name="Hypsa V."/>
        </authorList>
    </citation>
    <scope>NUCLEOTIDE SEQUENCE [LARGE SCALE GENOMIC DNA]</scope>
    <source>
        <strain evidence="1">98ZLc_SE</strain>
    </source>
</reference>
<evidence type="ECO:0000313" key="1">
    <source>
        <dbReference type="EMBL" id="KAK6619929.1"/>
    </source>
</evidence>
<keyword evidence="2" id="KW-1185">Reference proteome</keyword>
<protein>
    <submittedName>
        <fullName evidence="1">Uncharacterized protein</fullName>
    </submittedName>
</protein>
<proteinExistence type="predicted"/>
<dbReference type="Proteomes" id="UP001359485">
    <property type="component" value="Unassembled WGS sequence"/>
</dbReference>
<organism evidence="1 2">
    <name type="scientific">Polyplax serrata</name>
    <name type="common">Common mouse louse</name>
    <dbReference type="NCBI Taxonomy" id="468196"/>
    <lineage>
        <taxon>Eukaryota</taxon>
        <taxon>Metazoa</taxon>
        <taxon>Ecdysozoa</taxon>
        <taxon>Arthropoda</taxon>
        <taxon>Hexapoda</taxon>
        <taxon>Insecta</taxon>
        <taxon>Pterygota</taxon>
        <taxon>Neoptera</taxon>
        <taxon>Paraneoptera</taxon>
        <taxon>Psocodea</taxon>
        <taxon>Troctomorpha</taxon>
        <taxon>Phthiraptera</taxon>
        <taxon>Anoplura</taxon>
        <taxon>Polyplacidae</taxon>
        <taxon>Polyplax</taxon>
    </lineage>
</organism>
<evidence type="ECO:0000313" key="2">
    <source>
        <dbReference type="Proteomes" id="UP001359485"/>
    </source>
</evidence>
<gene>
    <name evidence="1" type="ORF">RUM44_006329</name>
</gene>
<dbReference type="EMBL" id="JAWJWF010000048">
    <property type="protein sequence ID" value="KAK6619929.1"/>
    <property type="molecule type" value="Genomic_DNA"/>
</dbReference>
<name>A0ABR1AHU1_POLSC</name>
<accession>A0ABR1AHU1</accession>
<comment type="caution">
    <text evidence="1">The sequence shown here is derived from an EMBL/GenBank/DDBJ whole genome shotgun (WGS) entry which is preliminary data.</text>
</comment>
<sequence length="59" mass="6646">MEVENPEELKWRQKSSGKMVHDLLFVLGKGVGWVRTEAVISCDSSTQPKSEAQVRPKCD</sequence>